<name>A0AAU7LNP9_9BURK</name>
<dbReference type="AlphaFoldDB" id="A0AAU7LNP9"/>
<proteinExistence type="predicted"/>
<gene>
    <name evidence="1" type="ORF">ABLV49_15290</name>
</gene>
<evidence type="ECO:0000313" key="1">
    <source>
        <dbReference type="EMBL" id="XBP69254.1"/>
    </source>
</evidence>
<sequence>MTDDEILASPELAQLAKNALLLSLAASWDDFAELAPLFNVKPRDVPQAAKAQDTLRAQNDKLVASLYGITGAELAHLLRSFKVMAGKRPEYLTLLA</sequence>
<dbReference type="EMBL" id="CP157675">
    <property type="protein sequence ID" value="XBP69254.1"/>
    <property type="molecule type" value="Genomic_DNA"/>
</dbReference>
<evidence type="ECO:0008006" key="2">
    <source>
        <dbReference type="Google" id="ProtNLM"/>
    </source>
</evidence>
<organism evidence="1">
    <name type="scientific">Polaromonas hydrogenivorans</name>
    <dbReference type="NCBI Taxonomy" id="335476"/>
    <lineage>
        <taxon>Bacteria</taxon>
        <taxon>Pseudomonadati</taxon>
        <taxon>Pseudomonadota</taxon>
        <taxon>Betaproteobacteria</taxon>
        <taxon>Burkholderiales</taxon>
        <taxon>Comamonadaceae</taxon>
        <taxon>Polaromonas</taxon>
    </lineage>
</organism>
<dbReference type="RefSeq" id="WP_349277731.1">
    <property type="nucleotide sequence ID" value="NZ_CBCSCU010000003.1"/>
</dbReference>
<accession>A0AAU7LNP9</accession>
<reference evidence="1" key="1">
    <citation type="submission" date="2024-05" db="EMBL/GenBank/DDBJ databases">
        <authorList>
            <person name="Bunk B."/>
            <person name="Swiderski J."/>
            <person name="Sproer C."/>
            <person name="Thiel V."/>
        </authorList>
    </citation>
    <scope>NUCLEOTIDE SEQUENCE</scope>
    <source>
        <strain evidence="1">DSM 17735</strain>
    </source>
</reference>
<protein>
    <recommendedName>
        <fullName evidence="2">Flagellar protein FliT</fullName>
    </recommendedName>
</protein>